<proteinExistence type="predicted"/>
<sequence>MKDFKIKFKNGRKELELEAGSIETPDEWHFIKHILSSFDIHTGDLEIDTLHEVKKEEKLETLKEGYNTLNTGVQGLHRPVSEFENSSMIHAFQKAREKSGAQILLNEPPTFKNSSASIRTYGGVSHYQCYYICPKCLDKNKRYILPDTKTIVCKTLTCGEVMDVRDATNKGFPYEDVYHNVFIAGTFVRVGDSPKTTESPAM</sequence>
<dbReference type="RefSeq" id="WP_098006844.1">
    <property type="nucleotide sequence ID" value="NZ_NVMX01000151.1"/>
</dbReference>
<dbReference type="AlphaFoldDB" id="A0A9X6STE4"/>
<gene>
    <name evidence="1" type="ORF">CON36_32785</name>
</gene>
<evidence type="ECO:0000313" key="2">
    <source>
        <dbReference type="Proteomes" id="UP000219922"/>
    </source>
</evidence>
<accession>A0A9X6STE4</accession>
<evidence type="ECO:0000313" key="1">
    <source>
        <dbReference type="EMBL" id="PDZ94621.1"/>
    </source>
</evidence>
<organism evidence="1 2">
    <name type="scientific">Bacillus cereus</name>
    <dbReference type="NCBI Taxonomy" id="1396"/>
    <lineage>
        <taxon>Bacteria</taxon>
        <taxon>Bacillati</taxon>
        <taxon>Bacillota</taxon>
        <taxon>Bacilli</taxon>
        <taxon>Bacillales</taxon>
        <taxon>Bacillaceae</taxon>
        <taxon>Bacillus</taxon>
        <taxon>Bacillus cereus group</taxon>
    </lineage>
</organism>
<name>A0A9X6STE4_BACCE</name>
<reference evidence="1 2" key="1">
    <citation type="submission" date="2017-09" db="EMBL/GenBank/DDBJ databases">
        <title>Large-scale bioinformatics analysis of Bacillus genomes uncovers conserved roles of natural products in bacterial physiology.</title>
        <authorList>
            <consortium name="Agbiome Team Llc"/>
            <person name="Bleich R.M."/>
            <person name="Grubbs K.J."/>
            <person name="Santa Maria K.C."/>
            <person name="Allen S.E."/>
            <person name="Farag S."/>
            <person name="Shank E.A."/>
            <person name="Bowers A."/>
        </authorList>
    </citation>
    <scope>NUCLEOTIDE SEQUENCE [LARGE SCALE GENOMIC DNA]</scope>
    <source>
        <strain evidence="1 2">AFS092789</strain>
    </source>
</reference>
<dbReference type="Proteomes" id="UP000219922">
    <property type="component" value="Unassembled WGS sequence"/>
</dbReference>
<dbReference type="EMBL" id="NVMX01000151">
    <property type="protein sequence ID" value="PDZ94621.1"/>
    <property type="molecule type" value="Genomic_DNA"/>
</dbReference>
<comment type="caution">
    <text evidence="1">The sequence shown here is derived from an EMBL/GenBank/DDBJ whole genome shotgun (WGS) entry which is preliminary data.</text>
</comment>
<protein>
    <submittedName>
        <fullName evidence="1">Uncharacterized protein</fullName>
    </submittedName>
</protein>